<evidence type="ECO:0000256" key="1">
    <source>
        <dbReference type="SAM" id="MobiDB-lite"/>
    </source>
</evidence>
<feature type="compositionally biased region" description="Polar residues" evidence="1">
    <location>
        <begin position="305"/>
        <end position="316"/>
    </location>
</feature>
<evidence type="ECO:0000313" key="2">
    <source>
        <dbReference type="EMBL" id="KAJ7630271.1"/>
    </source>
</evidence>
<protein>
    <submittedName>
        <fullName evidence="2">Uncharacterized protein</fullName>
    </submittedName>
</protein>
<feature type="compositionally biased region" description="Basic and acidic residues" evidence="1">
    <location>
        <begin position="352"/>
        <end position="363"/>
    </location>
</feature>
<proteinExistence type="predicted"/>
<feature type="region of interest" description="Disordered" evidence="1">
    <location>
        <begin position="273"/>
        <end position="363"/>
    </location>
</feature>
<dbReference type="EMBL" id="JARKIF010000009">
    <property type="protein sequence ID" value="KAJ7630271.1"/>
    <property type="molecule type" value="Genomic_DNA"/>
</dbReference>
<comment type="caution">
    <text evidence="2">The sequence shown here is derived from an EMBL/GenBank/DDBJ whole genome shotgun (WGS) entry which is preliminary data.</text>
</comment>
<evidence type="ECO:0000313" key="3">
    <source>
        <dbReference type="Proteomes" id="UP001221142"/>
    </source>
</evidence>
<feature type="compositionally biased region" description="Basic residues" evidence="1">
    <location>
        <begin position="338"/>
        <end position="351"/>
    </location>
</feature>
<organism evidence="2 3">
    <name type="scientific">Roridomyces roridus</name>
    <dbReference type="NCBI Taxonomy" id="1738132"/>
    <lineage>
        <taxon>Eukaryota</taxon>
        <taxon>Fungi</taxon>
        <taxon>Dikarya</taxon>
        <taxon>Basidiomycota</taxon>
        <taxon>Agaricomycotina</taxon>
        <taxon>Agaricomycetes</taxon>
        <taxon>Agaricomycetidae</taxon>
        <taxon>Agaricales</taxon>
        <taxon>Marasmiineae</taxon>
        <taxon>Mycenaceae</taxon>
        <taxon>Roridomyces</taxon>
    </lineage>
</organism>
<sequence>MPALSPAGLTRQPEMTVHSAATRAARSGCTRMPLSEIALHFLRNGGKDKKRNAIVACYSPKHTCFPALPRYRSGCFMSFFAVVTVLYALHGYVSPKVAHWRSYLTDVETGGVNSTVVIDVKTKPAAVLKAARAQIFSANAQLAAQSRLVSMHKELMGHARSSLQPAIPLNTPKTPIPAVLAGTAAFVKREGRLPPVVFVPPHLRPPVRCSPLRAVFTAPLPADVVVSSTTTDVVITLKPISSPPVSPTPAPVQYVSSPRARLIANLAVDYDTDGGSDCYEDDSEDGDGEKDDDDEEFVIKDLSPASKQRTISQPPLRNSRLPNLWRAARHTPPSKAKQVIRKSSKRVSRGKRATENKENSNTV</sequence>
<name>A0AAD7BT50_9AGAR</name>
<gene>
    <name evidence="2" type="ORF">FB45DRAFT_1150256</name>
</gene>
<feature type="compositionally biased region" description="Acidic residues" evidence="1">
    <location>
        <begin position="273"/>
        <end position="296"/>
    </location>
</feature>
<dbReference type="Proteomes" id="UP001221142">
    <property type="component" value="Unassembled WGS sequence"/>
</dbReference>
<accession>A0AAD7BT50</accession>
<reference evidence="2" key="1">
    <citation type="submission" date="2023-03" db="EMBL/GenBank/DDBJ databases">
        <title>Massive genome expansion in bonnet fungi (Mycena s.s.) driven by repeated elements and novel gene families across ecological guilds.</title>
        <authorList>
            <consortium name="Lawrence Berkeley National Laboratory"/>
            <person name="Harder C.B."/>
            <person name="Miyauchi S."/>
            <person name="Viragh M."/>
            <person name="Kuo A."/>
            <person name="Thoen E."/>
            <person name="Andreopoulos B."/>
            <person name="Lu D."/>
            <person name="Skrede I."/>
            <person name="Drula E."/>
            <person name="Henrissat B."/>
            <person name="Morin E."/>
            <person name="Kohler A."/>
            <person name="Barry K."/>
            <person name="LaButti K."/>
            <person name="Morin E."/>
            <person name="Salamov A."/>
            <person name="Lipzen A."/>
            <person name="Mereny Z."/>
            <person name="Hegedus B."/>
            <person name="Baldrian P."/>
            <person name="Stursova M."/>
            <person name="Weitz H."/>
            <person name="Taylor A."/>
            <person name="Grigoriev I.V."/>
            <person name="Nagy L.G."/>
            <person name="Martin F."/>
            <person name="Kauserud H."/>
        </authorList>
    </citation>
    <scope>NUCLEOTIDE SEQUENCE</scope>
    <source>
        <strain evidence="2">9284</strain>
    </source>
</reference>
<keyword evidence="3" id="KW-1185">Reference proteome</keyword>
<dbReference type="AlphaFoldDB" id="A0AAD7BT50"/>